<dbReference type="Proteomes" id="UP001283341">
    <property type="component" value="Unassembled WGS sequence"/>
</dbReference>
<name>A0AAE0HTG1_9PEZI</name>
<organism evidence="2 3">
    <name type="scientific">Apodospora peruviana</name>
    <dbReference type="NCBI Taxonomy" id="516989"/>
    <lineage>
        <taxon>Eukaryota</taxon>
        <taxon>Fungi</taxon>
        <taxon>Dikarya</taxon>
        <taxon>Ascomycota</taxon>
        <taxon>Pezizomycotina</taxon>
        <taxon>Sordariomycetes</taxon>
        <taxon>Sordariomycetidae</taxon>
        <taxon>Sordariales</taxon>
        <taxon>Lasiosphaeriaceae</taxon>
        <taxon>Apodospora</taxon>
    </lineage>
</organism>
<comment type="caution">
    <text evidence="2">The sequence shown here is derived from an EMBL/GenBank/DDBJ whole genome shotgun (WGS) entry which is preliminary data.</text>
</comment>
<reference evidence="2" key="1">
    <citation type="journal article" date="2023" name="Mol. Phylogenet. Evol.">
        <title>Genome-scale phylogeny and comparative genomics of the fungal order Sordariales.</title>
        <authorList>
            <person name="Hensen N."/>
            <person name="Bonometti L."/>
            <person name="Westerberg I."/>
            <person name="Brannstrom I.O."/>
            <person name="Guillou S."/>
            <person name="Cros-Aarteil S."/>
            <person name="Calhoun S."/>
            <person name="Haridas S."/>
            <person name="Kuo A."/>
            <person name="Mondo S."/>
            <person name="Pangilinan J."/>
            <person name="Riley R."/>
            <person name="LaButti K."/>
            <person name="Andreopoulos B."/>
            <person name="Lipzen A."/>
            <person name="Chen C."/>
            <person name="Yan M."/>
            <person name="Daum C."/>
            <person name="Ng V."/>
            <person name="Clum A."/>
            <person name="Steindorff A."/>
            <person name="Ohm R.A."/>
            <person name="Martin F."/>
            <person name="Silar P."/>
            <person name="Natvig D.O."/>
            <person name="Lalanne C."/>
            <person name="Gautier V."/>
            <person name="Ament-Velasquez S.L."/>
            <person name="Kruys A."/>
            <person name="Hutchinson M.I."/>
            <person name="Powell A.J."/>
            <person name="Barry K."/>
            <person name="Miller A.N."/>
            <person name="Grigoriev I.V."/>
            <person name="Debuchy R."/>
            <person name="Gladieux P."/>
            <person name="Hiltunen Thoren M."/>
            <person name="Johannesson H."/>
        </authorList>
    </citation>
    <scope>NUCLEOTIDE SEQUENCE</scope>
    <source>
        <strain evidence="2">CBS 118394</strain>
    </source>
</reference>
<keyword evidence="3" id="KW-1185">Reference proteome</keyword>
<sequence length="1592" mass="170378">MAPIPDADWQRVRRQLARLMKGLNSTTSQDETQKVKQAITHAVLSGQAPETVDPPSNAPAGPSDPSPQVERGEGLVLTDNDMQITDSFRPADQSLIVAQTVRLRPFGVHESSQLFVRGGNMVKLVPDSTFGPLVDVLGRRLELVVWKQTPFTLLRDGLYMNTTLTPMPPNPYLSSFGPCTVWVPASLFDPSAPAGYVGLRAKSGTAVSPPAPFSGVTVELEQPAAAWDGPLATRFARSVPSTMTISVSEAQLPQKATLSTTAMNFTATMFGNNTAVNLQYTGGAAEYDTALQRLLFPLTTDTTELNLTETDADLVHFSGKAQITKAYWALPVVPFPTKPLFAPVAGNGAVIFRVSPGLRSRFLDDRDTWTYGDVEVAVDETAASIFGLTAWTSATRSLDIWMHGNPQARSSSGQKIKRSTLTLKSMSLNVIPLKRGFPFQYIVAANGQESWTYSTAISASLSAPISISGTRTSFTGAAAVLFTRQKPGFLPRVSIEGRRTENEFDNKDHASYLMENMLLSVSYMRGLFAYGEYSWGDRSIVTGSVNLPAGLVNAIPTLPDPYATNFYFAAPEVTSVMMIQLRFDGRSDVKAAVQLANRPFGDVRALDSSEFDTRPDNGTAEKFKLPASKLENDLDHHDIAPWSDQYNSLQPFLRNDPALLDVSTNVSQLGISFSPFEVSISVTDENGMIASTGAANLKMFCLPTVHWEALYVDVPPPEQAISLRNQTTSFGTKMATASVDLVPITPRDLLAKTVAAYNPAPFSLVQPAPVTVHFQLPFGMLAQATAPAESPRKRVKLVQPAFDKEPLSFTPGTSEKITMTGAPQISFRSLSSDQSASFQGTALLPYQDLSPFVPVITDQFNADFTSKVPVSGFDISGYGLSMFSEWALPQPIPTTGISKVSLDVIVGRTSREIVQMSSIMYPYGVRVIRTVTILRLNNGRIVGQDSGWVAASDGSYDFGEPQAGHEKLKVHFGLVRGVKQVTNIRLMTAGNDNLVNFDCFMEIEGNEAGGGLVSAQGQVGYIVTRDSSAGAQAPKALTAEQYLAVIDDIQTKNGVKLGGPVDCVVKLGNSEQKMRVSRVLVGSCDNTGATDAAGHSMEFPMELWGTPIVPASGGQWAFTTSLPTGEFGKTVQGAVDSWGVPLVRKGLAVADSLSQAIRVADGASLFLEKSAYNLIHSADSHRLMFPSPELIPGAVGEVVEGLTSKVPLLADGFALASSTGGIFPDLETCIPLEGASTVLKVLEGGHYEYKTLAQEGAKLALTEVTRTLKENGEFASAVSTAGRLLPDGVKVPAEVDLAISTIKGVKDMSLSNIAMITKGAAGGELSRVAGDILSSATNLPVFKNPENIFGPLLGQVQKVVNFLNKLKVLPPLKVSMTNEWALEVSTSMGLDDFLKKLGPGAAAIKEIVQVLNFALKARTTPTSANFVMSVDVTIKIPTGLGPTVLGVGGFKVKAGTDGNLVEMTIGAGIGVDIKVGPFGASAYYTQSQSIIVSKEIYGVAATCVLKVHVNLVVASADLMLEARLGLIGGPCADEIHQTHAVKEDTIYVYAQVRIALHVSIFLVINVSVDETAEWENNMNKGPCLLKDMKPMP</sequence>
<protein>
    <submittedName>
        <fullName evidence="2">Uncharacterized protein</fullName>
    </submittedName>
</protein>
<accession>A0AAE0HTG1</accession>
<evidence type="ECO:0000313" key="2">
    <source>
        <dbReference type="EMBL" id="KAK3312371.1"/>
    </source>
</evidence>
<dbReference type="EMBL" id="JAUEDM010000009">
    <property type="protein sequence ID" value="KAK3312371.1"/>
    <property type="molecule type" value="Genomic_DNA"/>
</dbReference>
<reference evidence="2" key="2">
    <citation type="submission" date="2023-06" db="EMBL/GenBank/DDBJ databases">
        <authorList>
            <consortium name="Lawrence Berkeley National Laboratory"/>
            <person name="Haridas S."/>
            <person name="Hensen N."/>
            <person name="Bonometti L."/>
            <person name="Westerberg I."/>
            <person name="Brannstrom I.O."/>
            <person name="Guillou S."/>
            <person name="Cros-Aarteil S."/>
            <person name="Calhoun S."/>
            <person name="Kuo A."/>
            <person name="Mondo S."/>
            <person name="Pangilinan J."/>
            <person name="Riley R."/>
            <person name="Labutti K."/>
            <person name="Andreopoulos B."/>
            <person name="Lipzen A."/>
            <person name="Chen C."/>
            <person name="Yanf M."/>
            <person name="Daum C."/>
            <person name="Ng V."/>
            <person name="Clum A."/>
            <person name="Steindorff A."/>
            <person name="Ohm R."/>
            <person name="Martin F."/>
            <person name="Silar P."/>
            <person name="Natvig D."/>
            <person name="Lalanne C."/>
            <person name="Gautier V."/>
            <person name="Ament-Velasquez S.L."/>
            <person name="Kruys A."/>
            <person name="Hutchinson M.I."/>
            <person name="Powell A.J."/>
            <person name="Barry K."/>
            <person name="Miller A.N."/>
            <person name="Grigoriev I.V."/>
            <person name="Debuchy R."/>
            <person name="Gladieux P."/>
            <person name="Thoren M.H."/>
            <person name="Johannesson H."/>
        </authorList>
    </citation>
    <scope>NUCLEOTIDE SEQUENCE</scope>
    <source>
        <strain evidence="2">CBS 118394</strain>
    </source>
</reference>
<proteinExistence type="predicted"/>
<evidence type="ECO:0000313" key="3">
    <source>
        <dbReference type="Proteomes" id="UP001283341"/>
    </source>
</evidence>
<gene>
    <name evidence="2" type="ORF">B0H66DRAFT_633074</name>
</gene>
<evidence type="ECO:0000256" key="1">
    <source>
        <dbReference type="SAM" id="MobiDB-lite"/>
    </source>
</evidence>
<feature type="region of interest" description="Disordered" evidence="1">
    <location>
        <begin position="47"/>
        <end position="72"/>
    </location>
</feature>